<dbReference type="SUPFAM" id="SSF52172">
    <property type="entry name" value="CheY-like"/>
    <property type="match status" value="1"/>
</dbReference>
<dbReference type="Gene3D" id="1.10.287.130">
    <property type="match status" value="1"/>
</dbReference>
<evidence type="ECO:0000256" key="3">
    <source>
        <dbReference type="ARBA" id="ARBA00022553"/>
    </source>
</evidence>
<feature type="domain" description="Response regulatory" evidence="8">
    <location>
        <begin position="725"/>
        <end position="844"/>
    </location>
</feature>
<feature type="transmembrane region" description="Helical" evidence="6">
    <location>
        <begin position="413"/>
        <end position="432"/>
    </location>
</feature>
<dbReference type="SUPFAM" id="SSF47226">
    <property type="entry name" value="Histidine-containing phosphotransfer domain, HPT domain"/>
    <property type="match status" value="1"/>
</dbReference>
<comment type="catalytic activity">
    <reaction evidence="1">
        <text>ATP + protein L-histidine = ADP + protein N-phospho-L-histidine.</text>
        <dbReference type="EC" id="2.7.13.3"/>
    </reaction>
</comment>
<organism evidence="9 10">
    <name type="scientific">Ramlibacter lithotrophicus</name>
    <dbReference type="NCBI Taxonomy" id="2606681"/>
    <lineage>
        <taxon>Bacteria</taxon>
        <taxon>Pseudomonadati</taxon>
        <taxon>Pseudomonadota</taxon>
        <taxon>Betaproteobacteria</taxon>
        <taxon>Burkholderiales</taxon>
        <taxon>Comamonadaceae</taxon>
        <taxon>Ramlibacter</taxon>
    </lineage>
</organism>
<protein>
    <recommendedName>
        <fullName evidence="2">histidine kinase</fullName>
        <ecNumber evidence="2">2.7.13.3</ecNumber>
    </recommendedName>
</protein>
<dbReference type="Gene3D" id="1.20.120.160">
    <property type="entry name" value="HPT domain"/>
    <property type="match status" value="1"/>
</dbReference>
<dbReference type="Gene3D" id="3.30.565.10">
    <property type="entry name" value="Histidine kinase-like ATPase, C-terminal domain"/>
    <property type="match status" value="1"/>
</dbReference>
<dbReference type="SMART" id="SM00388">
    <property type="entry name" value="HisKA"/>
    <property type="match status" value="1"/>
</dbReference>
<evidence type="ECO:0000313" key="10">
    <source>
        <dbReference type="Proteomes" id="UP000521868"/>
    </source>
</evidence>
<evidence type="ECO:0000313" key="9">
    <source>
        <dbReference type="EMBL" id="NKE68491.1"/>
    </source>
</evidence>
<dbReference type="SUPFAM" id="SSF55874">
    <property type="entry name" value="ATPase domain of HSP90 chaperone/DNA topoisomerase II/histidine kinase"/>
    <property type="match status" value="1"/>
</dbReference>
<dbReference type="InterPro" id="IPR005467">
    <property type="entry name" value="His_kinase_dom"/>
</dbReference>
<reference evidence="9 10" key="1">
    <citation type="journal article" date="2020" name="Nature">
        <title>Bacterial chemolithoautotrophy via manganese oxidation.</title>
        <authorList>
            <person name="Yu H."/>
            <person name="Leadbetter J.R."/>
        </authorList>
    </citation>
    <scope>NUCLEOTIDE SEQUENCE [LARGE SCALE GENOMIC DNA]</scope>
    <source>
        <strain evidence="9 10">RBP-1</strain>
    </source>
</reference>
<feature type="transmembrane region" description="Helical" evidence="6">
    <location>
        <begin position="329"/>
        <end position="347"/>
    </location>
</feature>
<dbReference type="InterPro" id="IPR003594">
    <property type="entry name" value="HATPase_dom"/>
</dbReference>
<keyword evidence="6" id="KW-0472">Membrane</keyword>
<dbReference type="SMART" id="SM00387">
    <property type="entry name" value="HATPase_c"/>
    <property type="match status" value="1"/>
</dbReference>
<evidence type="ECO:0000256" key="5">
    <source>
        <dbReference type="PROSITE-ProRule" id="PRU00169"/>
    </source>
</evidence>
<dbReference type="InterPro" id="IPR011623">
    <property type="entry name" value="7TMR_DISM_rcpt_extracell_dom1"/>
</dbReference>
<dbReference type="Pfam" id="PF07695">
    <property type="entry name" value="7TMR-DISM_7TM"/>
    <property type="match status" value="1"/>
</dbReference>
<feature type="transmembrane region" description="Helical" evidence="6">
    <location>
        <begin position="288"/>
        <end position="307"/>
    </location>
</feature>
<keyword evidence="6" id="KW-0812">Transmembrane</keyword>
<dbReference type="Pfam" id="PF00072">
    <property type="entry name" value="Response_reg"/>
    <property type="match status" value="1"/>
</dbReference>
<dbReference type="Pfam" id="PF00512">
    <property type="entry name" value="HisKA"/>
    <property type="match status" value="1"/>
</dbReference>
<feature type="transmembrane region" description="Helical" evidence="6">
    <location>
        <begin position="259"/>
        <end position="281"/>
    </location>
</feature>
<dbReference type="PROSITE" id="PS50110">
    <property type="entry name" value="RESPONSE_REGULATORY"/>
    <property type="match status" value="1"/>
</dbReference>
<feature type="transmembrane region" description="Helical" evidence="6">
    <location>
        <begin position="354"/>
        <end position="375"/>
    </location>
</feature>
<dbReference type="CDD" id="cd17546">
    <property type="entry name" value="REC_hyHK_CKI1_RcsC-like"/>
    <property type="match status" value="1"/>
</dbReference>
<proteinExistence type="predicted"/>
<keyword evidence="4" id="KW-0902">Two-component regulatory system</keyword>
<dbReference type="Pfam" id="PF02518">
    <property type="entry name" value="HATPase_c"/>
    <property type="match status" value="1"/>
</dbReference>
<feature type="transmembrane region" description="Helical" evidence="6">
    <location>
        <begin position="69"/>
        <end position="89"/>
    </location>
</feature>
<dbReference type="Gene3D" id="2.60.120.260">
    <property type="entry name" value="Galactose-binding domain-like"/>
    <property type="match status" value="1"/>
</dbReference>
<dbReference type="InterPro" id="IPR001789">
    <property type="entry name" value="Sig_transdc_resp-reg_receiver"/>
</dbReference>
<feature type="modified residue" description="4-aspartylphosphate" evidence="5">
    <location>
        <position position="774"/>
    </location>
</feature>
<keyword evidence="3 5" id="KW-0597">Phosphoprotein</keyword>
<evidence type="ECO:0000259" key="8">
    <source>
        <dbReference type="PROSITE" id="PS50110"/>
    </source>
</evidence>
<sequence length="971" mass="105064">MRGWQGRSGRFSSGVPLVSRAPHDAASLMERALPLVVPSPRAVLGKNQGAGCSPYTPRMSSGRPVPGPLALLMLLLLLLLLAAGGAAAARQPAAVEGRLDLPPGLQRAVPLQGEWAFAWQQFLDPRWDRLPAGAFVAVPASWNDLDAGGKAPGPNGWGSYALLVNCPAGQSLAVEAVGQRTASRLFVNGTLVAAHGEPGPSPAASWAAVHNRVPISREFPCPLRITVHLSNFDHRAGGFVRPMMAGPAEALERRREAHVAYHAALQSAYLLTGLLSLIFFAVRRRERVPLAFGLFCIAMAVYTDMIGERLLLRPLPPQVGWLEYMRVEYLSWIAGMALFTLTIRGLFPLDIHRRVVQVVVGTLAVAAAAVVVLPPGVYSHVALPGQAVAVVVAAYVAFAMMRAQRHSRIDARVLLAGMLAVLVTLSIDLLLIDVPGPDRKFGPLGFALFLLSPAVVIARRLSRALNAEERARTLEENARLREDVERMSRHDLKTPLNSILGVTRLLRDDTTLGQDQRDLVSVLQRAGLRMLEMVNLSQDLFKMEKGTYEFRTQAVDLQEVVMRVLVDLHSYAQSSGVTLHLRGSDRGPVRVRGEELLCYSIVANLVKNAVEAAGPGNEVTLALQRGETVVLSVHNPGEVPPEIAARFFEKYVSGGKSGGIGVGTYSARLMARVQQGELTLRTGAGRGTTLTLTLRPLRGEAPAPAPAPASRQDPAEWVAGMPPRSVLLVDDDEYTRLFMSRFLPSPPFHVETAENGQEAVEAMTARWPDYLLVDLEMPVRNGVETVRWARNHEAAQGRPRCRVVMLSANDDEASAARGLAAGADRYLRKPVSREALLAALRELEDQPIEPAAVSGAPAVDLPLELEPDGADALPEDVLRLPAAWIEAFPGYLQAQHKTLDAIAQALTEGDRDTVRLHAHRACGALSLVGLHWAARQCRTLEQGAAHDSARELEQLLAGLRDHLGKVRAEPA</sequence>
<dbReference type="EC" id="2.7.13.3" evidence="2"/>
<keyword evidence="10" id="KW-1185">Reference proteome</keyword>
<dbReference type="InterPro" id="IPR011006">
    <property type="entry name" value="CheY-like_superfamily"/>
</dbReference>
<dbReference type="SUPFAM" id="SSF47384">
    <property type="entry name" value="Homodimeric domain of signal transducing histidine kinase"/>
    <property type="match status" value="1"/>
</dbReference>
<name>A0A7X6DJU3_9BURK</name>
<evidence type="ECO:0000256" key="2">
    <source>
        <dbReference type="ARBA" id="ARBA00012438"/>
    </source>
</evidence>
<accession>A0A7X6DJU3</accession>
<evidence type="ECO:0000256" key="4">
    <source>
        <dbReference type="ARBA" id="ARBA00023012"/>
    </source>
</evidence>
<dbReference type="EMBL" id="VTOX01000010">
    <property type="protein sequence ID" value="NKE68491.1"/>
    <property type="molecule type" value="Genomic_DNA"/>
</dbReference>
<feature type="transmembrane region" description="Helical" evidence="6">
    <location>
        <begin position="381"/>
        <end position="401"/>
    </location>
</feature>
<comment type="caution">
    <text evidence="9">The sequence shown here is derived from an EMBL/GenBank/DDBJ whole genome shotgun (WGS) entry which is preliminary data.</text>
</comment>
<evidence type="ECO:0000256" key="1">
    <source>
        <dbReference type="ARBA" id="ARBA00000085"/>
    </source>
</evidence>
<dbReference type="InterPro" id="IPR003661">
    <property type="entry name" value="HisK_dim/P_dom"/>
</dbReference>
<dbReference type="Gene3D" id="3.40.50.2300">
    <property type="match status" value="1"/>
</dbReference>
<dbReference type="AlphaFoldDB" id="A0A7X6DJU3"/>
<dbReference type="Proteomes" id="UP000521868">
    <property type="component" value="Unassembled WGS sequence"/>
</dbReference>
<dbReference type="InterPro" id="IPR036097">
    <property type="entry name" value="HisK_dim/P_sf"/>
</dbReference>
<dbReference type="CDD" id="cd00082">
    <property type="entry name" value="HisKA"/>
    <property type="match status" value="1"/>
</dbReference>
<feature type="domain" description="Histidine kinase" evidence="7">
    <location>
        <begin position="487"/>
        <end position="698"/>
    </location>
</feature>
<keyword evidence="6" id="KW-1133">Transmembrane helix</keyword>
<dbReference type="PROSITE" id="PS50109">
    <property type="entry name" value="HIS_KIN"/>
    <property type="match status" value="1"/>
</dbReference>
<dbReference type="InterPro" id="IPR008207">
    <property type="entry name" value="Sig_transdc_His_kin_Hpt_dom"/>
</dbReference>
<dbReference type="GO" id="GO:0000155">
    <property type="term" value="F:phosphorelay sensor kinase activity"/>
    <property type="evidence" value="ECO:0007669"/>
    <property type="project" value="InterPro"/>
</dbReference>
<dbReference type="InterPro" id="IPR036890">
    <property type="entry name" value="HATPase_C_sf"/>
</dbReference>
<evidence type="ECO:0000256" key="6">
    <source>
        <dbReference type="SAM" id="Phobius"/>
    </source>
</evidence>
<dbReference type="PANTHER" id="PTHR43547">
    <property type="entry name" value="TWO-COMPONENT HISTIDINE KINASE"/>
    <property type="match status" value="1"/>
</dbReference>
<dbReference type="InterPro" id="IPR036641">
    <property type="entry name" value="HPT_dom_sf"/>
</dbReference>
<dbReference type="PANTHER" id="PTHR43547:SF2">
    <property type="entry name" value="HYBRID SIGNAL TRANSDUCTION HISTIDINE KINASE C"/>
    <property type="match status" value="1"/>
</dbReference>
<dbReference type="Pfam" id="PF01627">
    <property type="entry name" value="Hpt"/>
    <property type="match status" value="1"/>
</dbReference>
<dbReference type="SMART" id="SM00448">
    <property type="entry name" value="REC"/>
    <property type="match status" value="1"/>
</dbReference>
<evidence type="ECO:0000259" key="7">
    <source>
        <dbReference type="PROSITE" id="PS50109"/>
    </source>
</evidence>
<gene>
    <name evidence="9" type="ORF">RAMLITH_21975</name>
</gene>